<organism evidence="3 4">
    <name type="scientific">Populus tomentosa</name>
    <name type="common">Chinese white poplar</name>
    <dbReference type="NCBI Taxonomy" id="118781"/>
    <lineage>
        <taxon>Eukaryota</taxon>
        <taxon>Viridiplantae</taxon>
        <taxon>Streptophyta</taxon>
        <taxon>Embryophyta</taxon>
        <taxon>Tracheophyta</taxon>
        <taxon>Spermatophyta</taxon>
        <taxon>Magnoliopsida</taxon>
        <taxon>eudicotyledons</taxon>
        <taxon>Gunneridae</taxon>
        <taxon>Pentapetalae</taxon>
        <taxon>rosids</taxon>
        <taxon>fabids</taxon>
        <taxon>Malpighiales</taxon>
        <taxon>Salicaceae</taxon>
        <taxon>Saliceae</taxon>
        <taxon>Populus</taxon>
    </lineage>
</organism>
<dbReference type="Pfam" id="PF23041">
    <property type="entry name" value="DUF7036"/>
    <property type="match status" value="2"/>
</dbReference>
<feature type="compositionally biased region" description="Polar residues" evidence="1">
    <location>
        <begin position="360"/>
        <end position="376"/>
    </location>
</feature>
<dbReference type="PANTHER" id="PTHR33826">
    <property type="entry name" value="F20B24.21"/>
    <property type="match status" value="1"/>
</dbReference>
<proteinExistence type="predicted"/>
<evidence type="ECO:0000256" key="1">
    <source>
        <dbReference type="SAM" id="MobiDB-lite"/>
    </source>
</evidence>
<evidence type="ECO:0000313" key="4">
    <source>
        <dbReference type="Proteomes" id="UP000886885"/>
    </source>
</evidence>
<keyword evidence="4" id="KW-1185">Reference proteome</keyword>
<dbReference type="InterPro" id="IPR055464">
    <property type="entry name" value="DUF7036"/>
</dbReference>
<protein>
    <recommendedName>
        <fullName evidence="2">DUF7036 domain-containing protein</fullName>
    </recommendedName>
</protein>
<sequence>MGLSRISFKCVFILMLSLCLLVSALFWIFPLHSSLHSVSGFDAKDEVKLSATVQAYFRLLKPVVQLVTHIARLEYDINEEIGIPNAKVAILSMHRLASNWTDVVFGLIPDPVNVPINMVSLSVLRSSLIDLFLEQSNLTVTTLIFGQPSTFEIFRFPGGITIVPMQYASIWQMPQILFNFTLNNSISEVLDNFGDLKDQLEFGLHLRQFEVQQFLNSIIWKTEAKSFDWGSRTLQNLNVFCTVYVKITNEDGSTITPPVTVQVSVMSDLGTLQLQRLKQLAQIITASPVKNLGLNNSVFGKVKSVVLSSYLKDTLHGTPPTPSPAISPSLPPAIAPFAPVNSPSPSVIPALPPQPCPQHGSATPPSNSPSGSNQTPRLHPEPPDLSPLPGVYYGSGPGEGPLLSLVPSTLAPTPSCKGTADNFDVFIYFCTALRIILSKVHGFCSSSSRSFLQEDLAIGLLRDGRNSSGKFTSLLSLQAIDKKANELKYGMRVKAIKVAGLSSSPLGLCYPKKYGKLKPFPKGKILRL</sequence>
<dbReference type="AlphaFoldDB" id="A0A8X8ALF7"/>
<gene>
    <name evidence="3" type="ORF">POTOM_005188</name>
</gene>
<dbReference type="PANTHER" id="PTHR33826:SF4">
    <property type="entry name" value="F20B24.21"/>
    <property type="match status" value="1"/>
</dbReference>
<evidence type="ECO:0000259" key="2">
    <source>
        <dbReference type="Pfam" id="PF23041"/>
    </source>
</evidence>
<dbReference type="EMBL" id="JAAWWB010000002">
    <property type="protein sequence ID" value="KAG6789102.1"/>
    <property type="molecule type" value="Genomic_DNA"/>
</dbReference>
<name>A0A8X8ALF7_POPTO</name>
<feature type="domain" description="DUF7036" evidence="2">
    <location>
        <begin position="242"/>
        <end position="300"/>
    </location>
</feature>
<feature type="region of interest" description="Disordered" evidence="1">
    <location>
        <begin position="346"/>
        <end position="391"/>
    </location>
</feature>
<evidence type="ECO:0000313" key="3">
    <source>
        <dbReference type="EMBL" id="KAG6789102.1"/>
    </source>
</evidence>
<dbReference type="Proteomes" id="UP000886885">
    <property type="component" value="Chromosome 1D"/>
</dbReference>
<accession>A0A8X8ALF7</accession>
<reference evidence="3" key="1">
    <citation type="journal article" date="2020" name="bioRxiv">
        <title>Hybrid origin of Populus tomentosa Carr. identified through genome sequencing and phylogenomic analysis.</title>
        <authorList>
            <person name="An X."/>
            <person name="Gao K."/>
            <person name="Chen Z."/>
            <person name="Li J."/>
            <person name="Yang X."/>
            <person name="Yang X."/>
            <person name="Zhou J."/>
            <person name="Guo T."/>
            <person name="Zhao T."/>
            <person name="Huang S."/>
            <person name="Miao D."/>
            <person name="Khan W.U."/>
            <person name="Rao P."/>
            <person name="Ye M."/>
            <person name="Lei B."/>
            <person name="Liao W."/>
            <person name="Wang J."/>
            <person name="Ji L."/>
            <person name="Li Y."/>
            <person name="Guo B."/>
            <person name="Mustafa N.S."/>
            <person name="Li S."/>
            <person name="Yun Q."/>
            <person name="Keller S.R."/>
            <person name="Mao J."/>
            <person name="Zhang R."/>
            <person name="Strauss S.H."/>
        </authorList>
    </citation>
    <scope>NUCLEOTIDE SEQUENCE</scope>
    <source>
        <strain evidence="3">GM15</strain>
        <tissue evidence="3">Leaf</tissue>
    </source>
</reference>
<dbReference type="OrthoDB" id="611787at2759"/>
<comment type="caution">
    <text evidence="3">The sequence shown here is derived from an EMBL/GenBank/DDBJ whole genome shotgun (WGS) entry which is preliminary data.</text>
</comment>
<feature type="domain" description="DUF7036" evidence="2">
    <location>
        <begin position="56"/>
        <end position="146"/>
    </location>
</feature>